<dbReference type="SUPFAM" id="SSF51735">
    <property type="entry name" value="NAD(P)-binding Rossmann-fold domains"/>
    <property type="match status" value="1"/>
</dbReference>
<dbReference type="InterPro" id="IPR036291">
    <property type="entry name" value="NAD(P)-bd_dom_sf"/>
</dbReference>
<evidence type="ECO:0000256" key="1">
    <source>
        <dbReference type="PROSITE-ProRule" id="PRU00409"/>
    </source>
</evidence>
<gene>
    <name evidence="3" type="ORF">JCM6292_368</name>
</gene>
<dbReference type="Pfam" id="PF13607">
    <property type="entry name" value="Succ_CoA_lig"/>
    <property type="match status" value="1"/>
</dbReference>
<dbReference type="GO" id="GO:0005524">
    <property type="term" value="F:ATP binding"/>
    <property type="evidence" value="ECO:0007669"/>
    <property type="project" value="UniProtKB-UniRule"/>
</dbReference>
<dbReference type="SUPFAM" id="SSF56059">
    <property type="entry name" value="Glutathione synthetase ATP-binding domain-like"/>
    <property type="match status" value="1"/>
</dbReference>
<keyword evidence="1" id="KW-0547">Nucleotide-binding</keyword>
<evidence type="ECO:0000313" key="3">
    <source>
        <dbReference type="EMBL" id="GAE14256.1"/>
    </source>
</evidence>
<dbReference type="Proteomes" id="UP000018861">
    <property type="component" value="Unassembled WGS sequence"/>
</dbReference>
<dbReference type="Pfam" id="PF13549">
    <property type="entry name" value="ATP-grasp_5"/>
    <property type="match status" value="1"/>
</dbReference>
<dbReference type="InterPro" id="IPR013815">
    <property type="entry name" value="ATP_grasp_subdomain_1"/>
</dbReference>
<dbReference type="PANTHER" id="PTHR42793">
    <property type="entry name" value="COA BINDING DOMAIN CONTAINING PROTEIN"/>
    <property type="match status" value="1"/>
</dbReference>
<dbReference type="PANTHER" id="PTHR42793:SF1">
    <property type="entry name" value="PEPTIDYL-LYSINE N-ACETYLTRANSFERASE PATZ"/>
    <property type="match status" value="1"/>
</dbReference>
<sequence length="713" mass="77383">MHIFAFLCRKEYICSHVKHKSAYYMITSQLLRPESIVVVGASNNVHKPGGAILRNLISGGFRGALRAVNPKEKEVQGVTAFADVKDVPDTELAILAIPAAMCPEAVEVLANEKKTKAFIVLSAGFGEETHEGALLEQQILDTVNRHKASLIGPNCIGLLNTWHHSVFSQPIPNLDPKGVDLISSSGATAVFILESAVTKGLQFNSVWSVGNGKQIGVEDVLQFMDEHFDAEKDSHIKLLYIENIKDPDRLLFHASSLIRKGCKIAAIKAGSSESGSRAASSHTGAIASSDSAVEALFRKAGIVRCFSREELTTVGCVFTLPDLKGKNFAIITHAGGPGVMLTDALSKGGLNVPKLEGEEAEDLKAQLFPGASVGNPIDVLATGTPEHLRLCLDFCESKFHNIDAMMAIFGTPGLVTMFEMYDVLHEKMQTCRKPIFPILPSVNTAGAEVAEFLAKGHVNFADEVTLGTALSRIMNVPRPAASEIELLGVDIPRIRRIIDSIPENGYIEPHYVQALLHAAGIPLVDEFVSDNKEEVIAFARRCGFPVVAKVVGPVHKSDVGGVVLNIKGEQHLALEFDRMMQIPAAKAVMVQPMLKGTELFIGAKYEEKFGHVVLCGLGGIFVEVLKDVSSGLAPLSYPEAYSMIRSLRAYKIIQGTRGQKGVNEDKFAEIIVRLSTLLRFATEIKEMDINPLLATEKWVIAVDARIRIEKKAE</sequence>
<dbReference type="Gene3D" id="3.40.50.720">
    <property type="entry name" value="NAD(P)-binding Rossmann-like Domain"/>
    <property type="match status" value="1"/>
</dbReference>
<dbReference type="Gene3D" id="3.30.470.20">
    <property type="entry name" value="ATP-grasp fold, B domain"/>
    <property type="match status" value="1"/>
</dbReference>
<keyword evidence="1" id="KW-0067">ATP-binding</keyword>
<dbReference type="InterPro" id="IPR016102">
    <property type="entry name" value="Succinyl-CoA_synth-like"/>
</dbReference>
<dbReference type="SMART" id="SM00881">
    <property type="entry name" value="CoA_binding"/>
    <property type="match status" value="1"/>
</dbReference>
<dbReference type="InterPro" id="IPR032875">
    <property type="entry name" value="Succ_CoA_lig_flav_dom"/>
</dbReference>
<dbReference type="GO" id="GO:0046872">
    <property type="term" value="F:metal ion binding"/>
    <property type="evidence" value="ECO:0007669"/>
    <property type="project" value="InterPro"/>
</dbReference>
<dbReference type="Gene3D" id="3.30.1490.20">
    <property type="entry name" value="ATP-grasp fold, A domain"/>
    <property type="match status" value="1"/>
</dbReference>
<dbReference type="InterPro" id="IPR011761">
    <property type="entry name" value="ATP-grasp"/>
</dbReference>
<name>W4P3G4_9BACE</name>
<dbReference type="Gene3D" id="3.40.50.261">
    <property type="entry name" value="Succinyl-CoA synthetase domains"/>
    <property type="match status" value="2"/>
</dbReference>
<protein>
    <submittedName>
        <fullName evidence="3">ABC transporter</fullName>
    </submittedName>
</protein>
<dbReference type="EMBL" id="BAIQ01000002">
    <property type="protein sequence ID" value="GAE14256.1"/>
    <property type="molecule type" value="Genomic_DNA"/>
</dbReference>
<organism evidence="3 4">
    <name type="scientific">Bacteroides pyogenes JCM 6292</name>
    <dbReference type="NCBI Taxonomy" id="1235809"/>
    <lineage>
        <taxon>Bacteria</taxon>
        <taxon>Pseudomonadati</taxon>
        <taxon>Bacteroidota</taxon>
        <taxon>Bacteroidia</taxon>
        <taxon>Bacteroidales</taxon>
        <taxon>Bacteroidaceae</taxon>
        <taxon>Bacteroides</taxon>
    </lineage>
</organism>
<proteinExistence type="predicted"/>
<dbReference type="Pfam" id="PF13380">
    <property type="entry name" value="CoA_binding_2"/>
    <property type="match status" value="1"/>
</dbReference>
<evidence type="ECO:0000313" key="4">
    <source>
        <dbReference type="Proteomes" id="UP000018861"/>
    </source>
</evidence>
<reference evidence="3 4" key="1">
    <citation type="journal article" date="2014" name="Genome Announc.">
        <title>Draft Genome Sequences of Three Strains of Bacteroides pyogenes Isolated from a Cat and Swine.</title>
        <authorList>
            <person name="Sakamoto M."/>
            <person name="Oshima K."/>
            <person name="Suda W."/>
            <person name="Kitamura K."/>
            <person name="Iida T."/>
            <person name="Hattori M."/>
            <person name="Ohkuma M."/>
        </authorList>
    </citation>
    <scope>NUCLEOTIDE SEQUENCE [LARGE SCALE GENOMIC DNA]</scope>
    <source>
        <strain evidence="3 4">JCM 6292</strain>
    </source>
</reference>
<feature type="domain" description="ATP-grasp" evidence="2">
    <location>
        <begin position="513"/>
        <end position="549"/>
    </location>
</feature>
<dbReference type="InterPro" id="IPR003781">
    <property type="entry name" value="CoA-bd"/>
</dbReference>
<evidence type="ECO:0000259" key="2">
    <source>
        <dbReference type="PROSITE" id="PS50975"/>
    </source>
</evidence>
<dbReference type="SUPFAM" id="SSF52210">
    <property type="entry name" value="Succinyl-CoA synthetase domains"/>
    <property type="match status" value="2"/>
</dbReference>
<comment type="caution">
    <text evidence="3">The sequence shown here is derived from an EMBL/GenBank/DDBJ whole genome shotgun (WGS) entry which is preliminary data.</text>
</comment>
<dbReference type="AlphaFoldDB" id="W4P3G4"/>
<dbReference type="PROSITE" id="PS50975">
    <property type="entry name" value="ATP_GRASP"/>
    <property type="match status" value="1"/>
</dbReference>
<accession>W4P3G4</accession>